<evidence type="ECO:0000313" key="1">
    <source>
        <dbReference type="EMBL" id="MBY71792.1"/>
    </source>
</evidence>
<proteinExistence type="predicted"/>
<gene>
    <name evidence="1" type="ORF">g.308</name>
</gene>
<protein>
    <submittedName>
        <fullName evidence="1">Uncharacterized protein</fullName>
    </submittedName>
</protein>
<organism evidence="1">
    <name type="scientific">Sipha flava</name>
    <name type="common">yellow sugarcane aphid</name>
    <dbReference type="NCBI Taxonomy" id="143950"/>
    <lineage>
        <taxon>Eukaryota</taxon>
        <taxon>Metazoa</taxon>
        <taxon>Ecdysozoa</taxon>
        <taxon>Arthropoda</taxon>
        <taxon>Hexapoda</taxon>
        <taxon>Insecta</taxon>
        <taxon>Pterygota</taxon>
        <taxon>Neoptera</taxon>
        <taxon>Paraneoptera</taxon>
        <taxon>Hemiptera</taxon>
        <taxon>Sternorrhyncha</taxon>
        <taxon>Aphidomorpha</taxon>
        <taxon>Aphidoidea</taxon>
        <taxon>Aphididae</taxon>
        <taxon>Sipha</taxon>
    </lineage>
</organism>
<name>A0A2S2Q3J5_9HEMI</name>
<reference evidence="1" key="1">
    <citation type="submission" date="2018-04" db="EMBL/GenBank/DDBJ databases">
        <title>Transcriptome assembly of Sipha flava.</title>
        <authorList>
            <person name="Scully E.D."/>
            <person name="Geib S.M."/>
            <person name="Palmer N.A."/>
            <person name="Koch K."/>
            <person name="Bradshaw J."/>
            <person name="Heng-Moss T."/>
            <person name="Sarath G."/>
        </authorList>
    </citation>
    <scope>NUCLEOTIDE SEQUENCE</scope>
</reference>
<dbReference type="AlphaFoldDB" id="A0A2S2Q3J5"/>
<accession>A0A2S2Q3J5</accession>
<dbReference type="EMBL" id="GGMS01002589">
    <property type="protein sequence ID" value="MBY71792.1"/>
    <property type="molecule type" value="Transcribed_RNA"/>
</dbReference>
<sequence length="145" mass="17522">MYINEIYEYITAYTMLNLERTSRQIFLMQLAIGQLPIKHGTKRARNHRITSRNMKTISRKLYWSRKRIFWFCSDFVSVNHSRVYVNTKYVYTMHTYNKVHDMRTHYTIIKAKTYRIILLIVFTQELGQNNANSYFNYSKSGLLKV</sequence>